<evidence type="ECO:0000256" key="1">
    <source>
        <dbReference type="SAM" id="MobiDB-lite"/>
    </source>
</evidence>
<reference evidence="2" key="1">
    <citation type="submission" date="2025-08" db="UniProtKB">
        <authorList>
            <consortium name="Ensembl"/>
        </authorList>
    </citation>
    <scope>IDENTIFICATION</scope>
</reference>
<reference evidence="2" key="2">
    <citation type="submission" date="2025-09" db="UniProtKB">
        <authorList>
            <consortium name="Ensembl"/>
        </authorList>
    </citation>
    <scope>IDENTIFICATION</scope>
</reference>
<dbReference type="AlphaFoldDB" id="A0A2K6THY1"/>
<dbReference type="Proteomes" id="UP000233220">
    <property type="component" value="Unplaced"/>
</dbReference>
<evidence type="ECO:0000313" key="2">
    <source>
        <dbReference type="Ensembl" id="ENSSBOP00000019226.1"/>
    </source>
</evidence>
<dbReference type="GeneTree" id="ENSGT00860000135722"/>
<organism evidence="2 3">
    <name type="scientific">Saimiri boliviensis boliviensis</name>
    <name type="common">Bolivian squirrel monkey</name>
    <dbReference type="NCBI Taxonomy" id="39432"/>
    <lineage>
        <taxon>Eukaryota</taxon>
        <taxon>Metazoa</taxon>
        <taxon>Chordata</taxon>
        <taxon>Craniata</taxon>
        <taxon>Vertebrata</taxon>
        <taxon>Euteleostomi</taxon>
        <taxon>Mammalia</taxon>
        <taxon>Eutheria</taxon>
        <taxon>Euarchontoglires</taxon>
        <taxon>Primates</taxon>
        <taxon>Haplorrhini</taxon>
        <taxon>Platyrrhini</taxon>
        <taxon>Cebidae</taxon>
        <taxon>Saimiriinae</taxon>
        <taxon>Saimiri</taxon>
    </lineage>
</organism>
<protein>
    <submittedName>
        <fullName evidence="2">Uncharacterized protein</fullName>
    </submittedName>
</protein>
<sequence length="60" mass="6586">IFLKLKNKVAGETADGKAGKEKPDKSKKVPVALALRSDQLRKKLQPSQQSLQRSPTLDLS</sequence>
<proteinExistence type="predicted"/>
<evidence type="ECO:0000313" key="3">
    <source>
        <dbReference type="Proteomes" id="UP000233220"/>
    </source>
</evidence>
<keyword evidence="3" id="KW-1185">Reference proteome</keyword>
<accession>A0A2K6THY1</accession>
<name>A0A2K6THY1_SAIBB</name>
<dbReference type="Ensembl" id="ENSSBOT00000036044.1">
    <property type="protein sequence ID" value="ENSSBOP00000019226.1"/>
    <property type="gene ID" value="ENSSBOG00000026221.1"/>
</dbReference>
<feature type="compositionally biased region" description="Low complexity" evidence="1">
    <location>
        <begin position="45"/>
        <end position="60"/>
    </location>
</feature>
<feature type="region of interest" description="Disordered" evidence="1">
    <location>
        <begin position="36"/>
        <end position="60"/>
    </location>
</feature>